<protein>
    <submittedName>
        <fullName evidence="1">Uncharacterized protein</fullName>
    </submittedName>
</protein>
<gene>
    <name evidence="1" type="ORF">H9W90_02430</name>
</gene>
<dbReference type="KEGG" id="ppec:H9W90_02430"/>
<sequence>MIKINSSHPKFTDFISKEIKTISFLGSYSSFKNCLKELSDQAKFLSYQFPKSTKLQQKIKNLNFSFEFNLRLEKKKCTVVIESLIQKNYEQCTYSVFIKDLDNNLIRKYHFDYAPFEKMKPLYHFQYCGEETPKISEHKIDLEPFHPWMSLPRVVNYPINLALILDMILSETIDEQVKKGIEKDGWRNFMVENEKFLLKEYFKNTAGYFQNGHTSKRTFREYCYGE</sequence>
<dbReference type="AlphaFoldDB" id="A0A7G9LBJ1"/>
<dbReference type="Proteomes" id="UP000515808">
    <property type="component" value="Chromosome"/>
</dbReference>
<evidence type="ECO:0000313" key="2">
    <source>
        <dbReference type="Proteomes" id="UP000515808"/>
    </source>
</evidence>
<keyword evidence="2" id="KW-1185">Reference proteome</keyword>
<evidence type="ECO:0000313" key="1">
    <source>
        <dbReference type="EMBL" id="QNM85990.1"/>
    </source>
</evidence>
<dbReference type="EMBL" id="CP060695">
    <property type="protein sequence ID" value="QNM85990.1"/>
    <property type="molecule type" value="Genomic_DNA"/>
</dbReference>
<accession>A0A7G9LBJ1</accession>
<reference evidence="1 2" key="1">
    <citation type="submission" date="2020-08" db="EMBL/GenBank/DDBJ databases">
        <title>Polaribacter sp. L12M9 isolated from gut of the Korean scallop.</title>
        <authorList>
            <person name="Jeong Y.S."/>
        </authorList>
    </citation>
    <scope>NUCLEOTIDE SEQUENCE [LARGE SCALE GENOMIC DNA]</scope>
    <source>
        <strain evidence="1 2">L12M9</strain>
    </source>
</reference>
<name>A0A7G9LBJ1_9FLAO</name>
<organism evidence="1 2">
    <name type="scientific">Polaribacter pectinis</name>
    <dbReference type="NCBI Taxonomy" id="2738844"/>
    <lineage>
        <taxon>Bacteria</taxon>
        <taxon>Pseudomonadati</taxon>
        <taxon>Bacteroidota</taxon>
        <taxon>Flavobacteriia</taxon>
        <taxon>Flavobacteriales</taxon>
        <taxon>Flavobacteriaceae</taxon>
    </lineage>
</organism>
<proteinExistence type="predicted"/>
<dbReference type="RefSeq" id="WP_187482882.1">
    <property type="nucleotide sequence ID" value="NZ_CP060695.1"/>
</dbReference>